<accession>A0A7M1LFL4</accession>
<dbReference type="InterPro" id="IPR006073">
    <property type="entry name" value="GTP-bd"/>
</dbReference>
<dbReference type="CDD" id="cd01876">
    <property type="entry name" value="YihA_EngB"/>
    <property type="match status" value="1"/>
</dbReference>
<keyword evidence="8 10" id="KW-0717">Septation</keyword>
<dbReference type="Proteomes" id="UP000594749">
    <property type="component" value="Chromosome"/>
</dbReference>
<protein>
    <recommendedName>
        <fullName evidence="10">Probable GTP-binding protein EngB</fullName>
    </recommendedName>
</protein>
<keyword evidence="3 10" id="KW-0132">Cell division</keyword>
<evidence type="ECO:0000256" key="1">
    <source>
        <dbReference type="ARBA" id="ARBA00001946"/>
    </source>
</evidence>
<dbReference type="GO" id="GO:0046872">
    <property type="term" value="F:metal ion binding"/>
    <property type="evidence" value="ECO:0007669"/>
    <property type="project" value="UniProtKB-KW"/>
</dbReference>
<dbReference type="NCBIfam" id="TIGR03598">
    <property type="entry name" value="GTPase_YsxC"/>
    <property type="match status" value="1"/>
</dbReference>
<comment type="function">
    <text evidence="10">Necessary for normal cell division and for the maintenance of normal septation.</text>
</comment>
<keyword evidence="9 10" id="KW-0131">Cell cycle</keyword>
<dbReference type="InterPro" id="IPR027417">
    <property type="entry name" value="P-loop_NTPase"/>
</dbReference>
<evidence type="ECO:0000313" key="12">
    <source>
        <dbReference type="EMBL" id="QOQ87357.1"/>
    </source>
</evidence>
<dbReference type="Gene3D" id="3.40.50.300">
    <property type="entry name" value="P-loop containing nucleotide triphosphate hydrolases"/>
    <property type="match status" value="1"/>
</dbReference>
<evidence type="ECO:0000256" key="3">
    <source>
        <dbReference type="ARBA" id="ARBA00022618"/>
    </source>
</evidence>
<evidence type="ECO:0000256" key="6">
    <source>
        <dbReference type="ARBA" id="ARBA00022842"/>
    </source>
</evidence>
<dbReference type="PANTHER" id="PTHR11649:SF13">
    <property type="entry name" value="ENGB-TYPE G DOMAIN-CONTAINING PROTEIN"/>
    <property type="match status" value="1"/>
</dbReference>
<dbReference type="HAMAP" id="MF_00321">
    <property type="entry name" value="GTPase_EngB"/>
    <property type="match status" value="1"/>
</dbReference>
<sequence length="199" mass="22395">MIKTGAANFITSSPNLSLSPNFGLSEVVFIGRSNVGKSSLINSLANHKNLAKSSQTPGKTKLINFFEINFIDESERYKLVFVDLPGFGYAKVGKSTHEIWSKALDEFVRNRSTIRLFIHLKDSRHFDLDIDLEVGNYLKDIKKPDQTILNFYTKSDKLNQSERFKVLKFDPSAVFVSSLNQKGIDKARELIIKGTFGGI</sequence>
<comment type="similarity">
    <text evidence="2 10">Belongs to the TRAFAC class TrmE-Era-EngA-EngB-Septin-like GTPase superfamily. EngB GTPase family.</text>
</comment>
<dbReference type="PROSITE" id="PS51706">
    <property type="entry name" value="G_ENGB"/>
    <property type="match status" value="1"/>
</dbReference>
<dbReference type="EMBL" id="CP063078">
    <property type="protein sequence ID" value="QOQ87357.1"/>
    <property type="molecule type" value="Genomic_DNA"/>
</dbReference>
<name>A0A7M1LFL4_9BACT</name>
<feature type="domain" description="EngB-type G" evidence="11">
    <location>
        <begin position="23"/>
        <end position="197"/>
    </location>
</feature>
<evidence type="ECO:0000313" key="13">
    <source>
        <dbReference type="Proteomes" id="UP000594749"/>
    </source>
</evidence>
<dbReference type="RefSeq" id="WP_025802920.1">
    <property type="nucleotide sequence ID" value="NZ_CP053842.1"/>
</dbReference>
<evidence type="ECO:0000256" key="9">
    <source>
        <dbReference type="ARBA" id="ARBA00023306"/>
    </source>
</evidence>
<reference evidence="12 13" key="1">
    <citation type="submission" date="2020-10" db="EMBL/GenBank/DDBJ databases">
        <title>Campylobacter and Helicobacter PacBio genomes.</title>
        <authorList>
            <person name="Lane C."/>
        </authorList>
    </citation>
    <scope>NUCLEOTIDE SEQUENCE [LARGE SCALE GENOMIC DNA]</scope>
    <source>
        <strain evidence="12 13">2016D-0077</strain>
    </source>
</reference>
<dbReference type="GO" id="GO:0005525">
    <property type="term" value="F:GTP binding"/>
    <property type="evidence" value="ECO:0007669"/>
    <property type="project" value="UniProtKB-UniRule"/>
</dbReference>
<keyword evidence="13" id="KW-1185">Reference proteome</keyword>
<keyword evidence="5 10" id="KW-0547">Nucleotide-binding</keyword>
<evidence type="ECO:0000256" key="10">
    <source>
        <dbReference type="HAMAP-Rule" id="MF_00321"/>
    </source>
</evidence>
<dbReference type="Pfam" id="PF01926">
    <property type="entry name" value="MMR_HSR1"/>
    <property type="match status" value="1"/>
</dbReference>
<dbReference type="GO" id="GO:0005829">
    <property type="term" value="C:cytosol"/>
    <property type="evidence" value="ECO:0007669"/>
    <property type="project" value="TreeGrafter"/>
</dbReference>
<dbReference type="SUPFAM" id="SSF52540">
    <property type="entry name" value="P-loop containing nucleoside triphosphate hydrolases"/>
    <property type="match status" value="1"/>
</dbReference>
<evidence type="ECO:0000256" key="7">
    <source>
        <dbReference type="ARBA" id="ARBA00023134"/>
    </source>
</evidence>
<dbReference type="OrthoDB" id="9804921at2"/>
<evidence type="ECO:0000256" key="4">
    <source>
        <dbReference type="ARBA" id="ARBA00022723"/>
    </source>
</evidence>
<gene>
    <name evidence="10" type="primary">engB</name>
    <name evidence="12" type="ORF">IMC76_00630</name>
</gene>
<dbReference type="PANTHER" id="PTHR11649">
    <property type="entry name" value="MSS1/TRME-RELATED GTP-BINDING PROTEIN"/>
    <property type="match status" value="1"/>
</dbReference>
<comment type="cofactor">
    <cofactor evidence="1">
        <name>Mg(2+)</name>
        <dbReference type="ChEBI" id="CHEBI:18420"/>
    </cofactor>
</comment>
<keyword evidence="6" id="KW-0460">Magnesium</keyword>
<dbReference type="InterPro" id="IPR030393">
    <property type="entry name" value="G_ENGB_dom"/>
</dbReference>
<keyword evidence="4" id="KW-0479">Metal-binding</keyword>
<evidence type="ECO:0000256" key="2">
    <source>
        <dbReference type="ARBA" id="ARBA00009638"/>
    </source>
</evidence>
<dbReference type="GO" id="GO:0000917">
    <property type="term" value="P:division septum assembly"/>
    <property type="evidence" value="ECO:0007669"/>
    <property type="project" value="UniProtKB-KW"/>
</dbReference>
<proteinExistence type="inferred from homology"/>
<dbReference type="InterPro" id="IPR019987">
    <property type="entry name" value="GTP-bd_ribosome_bio_YsxC"/>
</dbReference>
<keyword evidence="7 10" id="KW-0342">GTP-binding</keyword>
<evidence type="ECO:0000259" key="11">
    <source>
        <dbReference type="PROSITE" id="PS51706"/>
    </source>
</evidence>
<dbReference type="AlphaFoldDB" id="A0A7M1LFL4"/>
<evidence type="ECO:0000256" key="8">
    <source>
        <dbReference type="ARBA" id="ARBA00023210"/>
    </source>
</evidence>
<organism evidence="12 13">
    <name type="scientific">Campylobacter corcagiensis</name>
    <dbReference type="NCBI Taxonomy" id="1448857"/>
    <lineage>
        <taxon>Bacteria</taxon>
        <taxon>Pseudomonadati</taxon>
        <taxon>Campylobacterota</taxon>
        <taxon>Epsilonproteobacteria</taxon>
        <taxon>Campylobacterales</taxon>
        <taxon>Campylobacteraceae</taxon>
        <taxon>Campylobacter</taxon>
    </lineage>
</organism>
<evidence type="ECO:0000256" key="5">
    <source>
        <dbReference type="ARBA" id="ARBA00022741"/>
    </source>
</evidence>